<gene>
    <name evidence="1" type="ORF">METZ01_LOCUS343332</name>
</gene>
<proteinExistence type="predicted"/>
<feature type="non-terminal residue" evidence="1">
    <location>
        <position position="52"/>
    </location>
</feature>
<evidence type="ECO:0000313" key="1">
    <source>
        <dbReference type="EMBL" id="SVC90478.1"/>
    </source>
</evidence>
<organism evidence="1">
    <name type="scientific">marine metagenome</name>
    <dbReference type="NCBI Taxonomy" id="408172"/>
    <lineage>
        <taxon>unclassified sequences</taxon>
        <taxon>metagenomes</taxon>
        <taxon>ecological metagenomes</taxon>
    </lineage>
</organism>
<dbReference type="EMBL" id="UINC01117795">
    <property type="protein sequence ID" value="SVC90478.1"/>
    <property type="molecule type" value="Genomic_DNA"/>
</dbReference>
<dbReference type="AlphaFoldDB" id="A0A382R077"/>
<reference evidence="1" key="1">
    <citation type="submission" date="2018-05" db="EMBL/GenBank/DDBJ databases">
        <authorList>
            <person name="Lanie J.A."/>
            <person name="Ng W.-L."/>
            <person name="Kazmierczak K.M."/>
            <person name="Andrzejewski T.M."/>
            <person name="Davidsen T.M."/>
            <person name="Wayne K.J."/>
            <person name="Tettelin H."/>
            <person name="Glass J.I."/>
            <person name="Rusch D."/>
            <person name="Podicherti R."/>
            <person name="Tsui H.-C.T."/>
            <person name="Winkler M.E."/>
        </authorList>
    </citation>
    <scope>NUCLEOTIDE SEQUENCE</scope>
</reference>
<accession>A0A382R077</accession>
<sequence length="52" mass="6345">MILTHELLNNIYNVYRLLIEKIIRLHTSQRIYFARTTNSDRICRHNNGNWDT</sequence>
<protein>
    <submittedName>
        <fullName evidence="1">Uncharacterized protein</fullName>
    </submittedName>
</protein>
<name>A0A382R077_9ZZZZ</name>